<reference evidence="3" key="1">
    <citation type="journal article" date="2021" name="Syst. Appl. Microbiol.">
        <title>Roseomonas hellenica sp. nov., isolated from roots of wild-growing Alkanna tinctoria.</title>
        <authorList>
            <person name="Rat A."/>
            <person name="Naranjo H.D."/>
            <person name="Lebbe L."/>
            <person name="Cnockaert M."/>
            <person name="Krigas N."/>
            <person name="Grigoriadou K."/>
            <person name="Maloupa E."/>
            <person name="Willems A."/>
        </authorList>
    </citation>
    <scope>NUCLEOTIDE SEQUENCE [LARGE SCALE GENOMIC DNA]</scope>
    <source>
        <strain evidence="3">LMG 31159</strain>
    </source>
</reference>
<keyword evidence="1" id="KW-0732">Signal</keyword>
<protein>
    <submittedName>
        <fullName evidence="2">Uncharacterized protein</fullName>
    </submittedName>
</protein>
<organism evidence="2 3">
    <name type="scientific">Neoroseomonas terrae</name>
    <dbReference type="NCBI Taxonomy" id="424799"/>
    <lineage>
        <taxon>Bacteria</taxon>
        <taxon>Pseudomonadati</taxon>
        <taxon>Pseudomonadota</taxon>
        <taxon>Alphaproteobacteria</taxon>
        <taxon>Acetobacterales</taxon>
        <taxon>Acetobacteraceae</taxon>
        <taxon>Neoroseomonas</taxon>
    </lineage>
</organism>
<feature type="chain" id="PRO_5045403161" evidence="1">
    <location>
        <begin position="21"/>
        <end position="169"/>
    </location>
</feature>
<name>A0ABS5EJI9_9PROT</name>
<evidence type="ECO:0000313" key="3">
    <source>
        <dbReference type="Proteomes" id="UP000698752"/>
    </source>
</evidence>
<evidence type="ECO:0000256" key="1">
    <source>
        <dbReference type="SAM" id="SignalP"/>
    </source>
</evidence>
<sequence length="169" mass="18625">MRRLALALVATLAMAAPAAAQQVRNLASNNGWVAYTAQSNAGPLCGMGTEANSVGRFFWIKVERLRGNLHGFIQVGDRSWNVRQEAQGRIVVGIDRQRAELNYTGTSRPDMVEASYRGAFENFLNFVRAFALGNRMQVSFPGEDVSPWGANLRGTRAVTEAFLNCARRM</sequence>
<dbReference type="RefSeq" id="WP_211869856.1">
    <property type="nucleotide sequence ID" value="NZ_JAAEDI010000016.1"/>
</dbReference>
<proteinExistence type="predicted"/>
<gene>
    <name evidence="2" type="ORF">GXW78_16080</name>
</gene>
<evidence type="ECO:0000313" key="2">
    <source>
        <dbReference type="EMBL" id="MBR0651190.1"/>
    </source>
</evidence>
<feature type="signal peptide" evidence="1">
    <location>
        <begin position="1"/>
        <end position="20"/>
    </location>
</feature>
<dbReference type="EMBL" id="JAAEDI010000016">
    <property type="protein sequence ID" value="MBR0651190.1"/>
    <property type="molecule type" value="Genomic_DNA"/>
</dbReference>
<accession>A0ABS5EJI9</accession>
<keyword evidence="3" id="KW-1185">Reference proteome</keyword>
<comment type="caution">
    <text evidence="2">The sequence shown here is derived from an EMBL/GenBank/DDBJ whole genome shotgun (WGS) entry which is preliminary data.</text>
</comment>
<dbReference type="Proteomes" id="UP000698752">
    <property type="component" value="Unassembled WGS sequence"/>
</dbReference>